<feature type="non-terminal residue" evidence="1">
    <location>
        <position position="382"/>
    </location>
</feature>
<reference evidence="1" key="1">
    <citation type="submission" date="2024-12" db="EMBL/GenBank/DDBJ databases">
        <title>Comparative genomics and development of molecular markers within Purpureocillium lilacinum and among Purpureocillium species.</title>
        <authorList>
            <person name="Yeh Z.-Y."/>
            <person name="Ni N.-T."/>
            <person name="Lo P.-H."/>
            <person name="Mushyakhwo K."/>
            <person name="Lin C.-F."/>
            <person name="Nai Y.-S."/>
        </authorList>
    </citation>
    <scope>NUCLEOTIDE SEQUENCE</scope>
    <source>
        <strain evidence="1">NCHU-NPUST-175</strain>
    </source>
</reference>
<evidence type="ECO:0000313" key="2">
    <source>
        <dbReference type="Proteomes" id="UP001638806"/>
    </source>
</evidence>
<protein>
    <submittedName>
        <fullName evidence="1">Uncharacterized protein</fullName>
    </submittedName>
</protein>
<accession>A0ACC4DCM4</accession>
<organism evidence="1 2">
    <name type="scientific">Purpureocillium lilacinum</name>
    <name type="common">Paecilomyces lilacinus</name>
    <dbReference type="NCBI Taxonomy" id="33203"/>
    <lineage>
        <taxon>Eukaryota</taxon>
        <taxon>Fungi</taxon>
        <taxon>Dikarya</taxon>
        <taxon>Ascomycota</taxon>
        <taxon>Pezizomycotina</taxon>
        <taxon>Sordariomycetes</taxon>
        <taxon>Hypocreomycetidae</taxon>
        <taxon>Hypocreales</taxon>
        <taxon>Ophiocordycipitaceae</taxon>
        <taxon>Purpureocillium</taxon>
    </lineage>
</organism>
<comment type="caution">
    <text evidence="1">The sequence shown here is derived from an EMBL/GenBank/DDBJ whole genome shotgun (WGS) entry which is preliminary data.</text>
</comment>
<dbReference type="Proteomes" id="UP001638806">
    <property type="component" value="Unassembled WGS sequence"/>
</dbReference>
<name>A0ACC4DCM4_PURLI</name>
<evidence type="ECO:0000313" key="1">
    <source>
        <dbReference type="EMBL" id="KAL3954049.1"/>
    </source>
</evidence>
<keyword evidence="2" id="KW-1185">Reference proteome</keyword>
<gene>
    <name evidence="1" type="ORF">ACCO45_012005</name>
</gene>
<dbReference type="EMBL" id="JBGNUJ010000011">
    <property type="protein sequence ID" value="KAL3954049.1"/>
    <property type="molecule type" value="Genomic_DNA"/>
</dbReference>
<sequence length="382" mass="42422">MEASTQKQASYKRIILCVDGTWLASDVGNKSAPSNVARIARAIAPSGVDDAGNVGGVGWGLDDDVCQTYDFVSNNYEPGDELFFFGFSRGAFTVRSAANLVCEVGILSAVHMSHFADMWAAYRSNTAGKSFRNSTWYLENKEKLGLQDVRVKVVGVWDTVGALGVPEWPVASWAAKVGLPVNKQYAFHNTTVSKNMDYAFQALAIDETRLTFPPTIWHKNSEGPAKELQQCWFPGVDNLSQMISFEESAINTITEEHRRALEAIGPTNNWGCGPMGDNYIGLRGAFFKALGTKNRTPGQYQPAAENNSNGDTNEYFHPITRIRHDSLNYEPASLRGLSLQKPTAGAGWRWARNDQQFVPEYIMRPEKTMSLRYEESGTTKYR</sequence>
<proteinExistence type="predicted"/>